<keyword evidence="3" id="KW-1185">Reference proteome</keyword>
<dbReference type="KEGG" id="nmk:CHR53_22530"/>
<evidence type="ECO:0000259" key="1">
    <source>
        <dbReference type="Pfam" id="PF08000"/>
    </source>
</evidence>
<dbReference type="AlphaFoldDB" id="A0A3T0I387"/>
<name>A0A3T0I387_9BACI</name>
<feature type="domain" description="Bacterial Pleckstrin homology" evidence="1">
    <location>
        <begin position="2"/>
        <end position="123"/>
    </location>
</feature>
<reference evidence="2 3" key="1">
    <citation type="submission" date="2017-07" db="EMBL/GenBank/DDBJ databases">
        <title>The complete genome sequence of Bacillus mesonae strain H20-5, an efficient strain improving plant abiotic stress resistance.</title>
        <authorList>
            <person name="Kim S.Y."/>
            <person name="Song H."/>
            <person name="Sang M.K."/>
            <person name="Weon H.-Y."/>
            <person name="Song J."/>
        </authorList>
    </citation>
    <scope>NUCLEOTIDE SEQUENCE [LARGE SCALE GENOMIC DNA]</scope>
    <source>
        <strain evidence="2 3">H20-5</strain>
    </source>
</reference>
<sequence>MGFLDGLMGNASEVNVADIQKDFAKVLAPSERIERAYKLIRDMFIFTNKRLILVDKQGVTGKKVENHSIPYKSITHFSIETAGNFDLDAELKIWISGNALPLQKQFNKNLNIYELQSVLAEYVLK</sequence>
<gene>
    <name evidence="2" type="ORF">CHR53_22530</name>
</gene>
<dbReference type="SUPFAM" id="SSF50729">
    <property type="entry name" value="PH domain-like"/>
    <property type="match status" value="1"/>
</dbReference>
<dbReference type="Gene3D" id="2.30.29.50">
    <property type="entry name" value="Bacterial Pleckstrin homology domain"/>
    <property type="match status" value="1"/>
</dbReference>
<accession>A0A3T0I387</accession>
<dbReference type="PANTHER" id="PTHR35796">
    <property type="entry name" value="HYPOTHETICAL CYTOSOLIC PROTEIN"/>
    <property type="match status" value="1"/>
</dbReference>
<dbReference type="OrthoDB" id="9803613at2"/>
<proteinExistence type="predicted"/>
<dbReference type="STRING" id="1193713.GCA_001636315_01403"/>
<dbReference type="RefSeq" id="WP_127488452.1">
    <property type="nucleotide sequence ID" value="NZ_CP022572.1"/>
</dbReference>
<evidence type="ECO:0000313" key="3">
    <source>
        <dbReference type="Proteomes" id="UP000282892"/>
    </source>
</evidence>
<protein>
    <submittedName>
        <fullName evidence="2">Cytoplasmic protein</fullName>
    </submittedName>
</protein>
<dbReference type="CDD" id="cd13225">
    <property type="entry name" value="PH-like_bacteria"/>
    <property type="match status" value="1"/>
</dbReference>
<dbReference type="InterPro" id="IPR012544">
    <property type="entry name" value="PHb"/>
</dbReference>
<dbReference type="InterPro" id="IPR037063">
    <property type="entry name" value="PHb_sf"/>
</dbReference>
<dbReference type="Proteomes" id="UP000282892">
    <property type="component" value="Chromosome"/>
</dbReference>
<organism evidence="2 3">
    <name type="scientific">Neobacillus mesonae</name>
    <dbReference type="NCBI Taxonomy" id="1193713"/>
    <lineage>
        <taxon>Bacteria</taxon>
        <taxon>Bacillati</taxon>
        <taxon>Bacillota</taxon>
        <taxon>Bacilli</taxon>
        <taxon>Bacillales</taxon>
        <taxon>Bacillaceae</taxon>
        <taxon>Neobacillus</taxon>
    </lineage>
</organism>
<dbReference type="PANTHER" id="PTHR35796:SF3">
    <property type="entry name" value="BHLH DOMAIN-CONTAINING PROTEIN"/>
    <property type="match status" value="1"/>
</dbReference>
<dbReference type="EMBL" id="CP022572">
    <property type="protein sequence ID" value="AZU63801.1"/>
    <property type="molecule type" value="Genomic_DNA"/>
</dbReference>
<evidence type="ECO:0000313" key="2">
    <source>
        <dbReference type="EMBL" id="AZU63801.1"/>
    </source>
</evidence>
<dbReference type="Pfam" id="PF08000">
    <property type="entry name" value="bPH_1"/>
    <property type="match status" value="1"/>
</dbReference>